<dbReference type="EMBL" id="CP002101">
    <property type="protein sequence ID" value="AEH60423.1"/>
    <property type="molecule type" value="Genomic_DNA"/>
</dbReference>
<feature type="transmembrane region" description="Helical" evidence="1">
    <location>
        <begin position="76"/>
        <end position="99"/>
    </location>
</feature>
<dbReference type="OrthoDB" id="121687at2157"/>
<evidence type="ECO:0000313" key="3">
    <source>
        <dbReference type="Proteomes" id="UP000006622"/>
    </source>
</evidence>
<gene>
    <name evidence="2" type="ordered locus">Mzhil_0553</name>
</gene>
<proteinExistence type="predicted"/>
<feature type="transmembrane region" description="Helical" evidence="1">
    <location>
        <begin position="111"/>
        <end position="135"/>
    </location>
</feature>
<evidence type="ECO:0000256" key="1">
    <source>
        <dbReference type="SAM" id="Phobius"/>
    </source>
</evidence>
<dbReference type="Proteomes" id="UP000006622">
    <property type="component" value="Chromosome"/>
</dbReference>
<keyword evidence="3" id="KW-1185">Reference proteome</keyword>
<feature type="transmembrane region" description="Helical" evidence="1">
    <location>
        <begin position="147"/>
        <end position="173"/>
    </location>
</feature>
<evidence type="ECO:0000313" key="2">
    <source>
        <dbReference type="EMBL" id="AEH60423.1"/>
    </source>
</evidence>
<accession>F7XQ61</accession>
<evidence type="ECO:0008006" key="4">
    <source>
        <dbReference type="Google" id="ProtNLM"/>
    </source>
</evidence>
<keyword evidence="1" id="KW-0472">Membrane</keyword>
<name>F7XQ61_METZD</name>
<sequence precursor="true">MAPGLLLNTAICFAIAVSSLTLAWLLVKKSPEYDEKAKPALWALISFWIIVGLIYIPTTIRMFAAYQANAAMDLLFYQIASFFFAFLSVPIIYFIVFILSGNKRITRIVSIMFAVMGIIYLSILHSCGVVGPAVLDWGSLITVNSDFAIHLYLTVLFIIPTAMILGLFLLMVLQRIALGIIYKKALPLVAISFVLDFILIDFIVMIDPMQLFARTFVFIGVILAFLAYFPPEFLNDKSENFEYDDTDLDFDDLEDLDIKDSSLEEINDR</sequence>
<feature type="transmembrane region" description="Helical" evidence="1">
    <location>
        <begin position="39"/>
        <end position="56"/>
    </location>
</feature>
<dbReference type="HOGENOM" id="CLU_1145224_0_0_2"/>
<reference evidence="2" key="1">
    <citation type="submission" date="2010-07" db="EMBL/GenBank/DDBJ databases">
        <title>The complete genome of Methanosalsum zhilinae DSM 4017.</title>
        <authorList>
            <consortium name="US DOE Joint Genome Institute (JGI-PGF)"/>
            <person name="Lucas S."/>
            <person name="Copeland A."/>
            <person name="Lapidus A."/>
            <person name="Glavina del Rio T."/>
            <person name="Dalin E."/>
            <person name="Tice H."/>
            <person name="Bruce D."/>
            <person name="Goodwin L."/>
            <person name="Pitluck S."/>
            <person name="Kyrpides N."/>
            <person name="Mavromatis K."/>
            <person name="Ovchinnikova G."/>
            <person name="Daligault H."/>
            <person name="Detter J.C."/>
            <person name="Han C."/>
            <person name="Tapia R."/>
            <person name="Larimer F."/>
            <person name="Land M."/>
            <person name="Hauser L."/>
            <person name="Markowitz V."/>
            <person name="Cheng J.-F."/>
            <person name="Hugenholtz P."/>
            <person name="Woyke T."/>
            <person name="Wu D."/>
            <person name="Spring S."/>
            <person name="Schueler E."/>
            <person name="Brambilla E."/>
            <person name="Klenk H.-P."/>
            <person name="Eisen J.A."/>
        </authorList>
    </citation>
    <scope>NUCLEOTIDE SEQUENCE</scope>
    <source>
        <strain evidence="2">DSM 4017</strain>
    </source>
</reference>
<dbReference type="AlphaFoldDB" id="F7XQ61"/>
<dbReference type="KEGG" id="mzh:Mzhil_0553"/>
<dbReference type="GeneID" id="10822162"/>
<dbReference type="STRING" id="679901.Mzhil_0553"/>
<organism evidence="2 3">
    <name type="scientific">Methanosalsum zhilinae (strain DSM 4017 / NBRC 107636 / OCM 62 / WeN5)</name>
    <name type="common">Methanohalophilus zhilinae</name>
    <dbReference type="NCBI Taxonomy" id="679901"/>
    <lineage>
        <taxon>Archaea</taxon>
        <taxon>Methanobacteriati</taxon>
        <taxon>Methanobacteriota</taxon>
        <taxon>Stenosarchaea group</taxon>
        <taxon>Methanomicrobia</taxon>
        <taxon>Methanosarcinales</taxon>
        <taxon>Methanosarcinaceae</taxon>
        <taxon>Methanosalsum</taxon>
    </lineage>
</organism>
<feature type="transmembrane region" description="Helical" evidence="1">
    <location>
        <begin position="211"/>
        <end position="229"/>
    </location>
</feature>
<keyword evidence="1" id="KW-0812">Transmembrane</keyword>
<protein>
    <recommendedName>
        <fullName evidence="4">Histidine kinase N-terminal 7TM region domain-containing protein</fullName>
    </recommendedName>
</protein>
<feature type="transmembrane region" description="Helical" evidence="1">
    <location>
        <begin position="6"/>
        <end position="27"/>
    </location>
</feature>
<keyword evidence="1" id="KW-1133">Transmembrane helix</keyword>
<dbReference type="RefSeq" id="WP_013897862.1">
    <property type="nucleotide sequence ID" value="NC_015676.1"/>
</dbReference>
<feature type="transmembrane region" description="Helical" evidence="1">
    <location>
        <begin position="185"/>
        <end position="205"/>
    </location>
</feature>